<dbReference type="GO" id="GO:0004467">
    <property type="term" value="F:long-chain fatty acid-CoA ligase activity"/>
    <property type="evidence" value="ECO:0007669"/>
    <property type="project" value="TreeGrafter"/>
</dbReference>
<reference evidence="4 5" key="1">
    <citation type="journal article" date="2019" name="New Phytol.">
        <title>Comparative genomics reveals unique wood-decay strategies and fruiting body development in the Schizophyllaceae.</title>
        <authorList>
            <person name="Almasi E."/>
            <person name="Sahu N."/>
            <person name="Krizsan K."/>
            <person name="Balint B."/>
            <person name="Kovacs G.M."/>
            <person name="Kiss B."/>
            <person name="Cseklye J."/>
            <person name="Drula E."/>
            <person name="Henrissat B."/>
            <person name="Nagy I."/>
            <person name="Chovatia M."/>
            <person name="Adam C."/>
            <person name="LaButti K."/>
            <person name="Lipzen A."/>
            <person name="Riley R."/>
            <person name="Grigoriev I.V."/>
            <person name="Nagy L.G."/>
        </authorList>
    </citation>
    <scope>NUCLEOTIDE SEQUENCE [LARGE SCALE GENOMIC DNA]</scope>
    <source>
        <strain evidence="4 5">NL-1724</strain>
    </source>
</reference>
<dbReference type="EMBL" id="VDMD01000012">
    <property type="protein sequence ID" value="TRM62709.1"/>
    <property type="molecule type" value="Genomic_DNA"/>
</dbReference>
<keyword evidence="5" id="KW-1185">Reference proteome</keyword>
<feature type="domain" description="AMP-dependent synthetase/ligase" evidence="3">
    <location>
        <begin position="80"/>
        <end position="457"/>
    </location>
</feature>
<evidence type="ECO:0000313" key="5">
    <source>
        <dbReference type="Proteomes" id="UP000320762"/>
    </source>
</evidence>
<sequence>MGFPQDIVPPFPDITKIPLHAQGVPVPGTKREGQTAHYRNGLWGYVDENTPGVRTLHHRADRNFLGRRPLLSKSPLKFDNKYVWETYKEVDVRRKNVGSALVSLFQDGTIGEWFIVDLAAQGYKKTLVSLYDTLGPDSVSYIITHSHLTVVFAQPDHIPTLLKLAPEVPMLRLIVSLDPLEDNARRILSAWGQTCNIKIVDMPELEALGASNPHLPIPAQPSDLASICYTSGTTGNPKGVLLSHQNLALAVHSNLYGMELPEDASTLSYLPLAHIYELVSMAIGMRIGYFSGDNLRLLEDAQILKPDSFPSVPRAPGLKGALFRKALAAKLEKFRATGDNTHPVWDRLVFKKVRAVLGGNLKIVFSGSAPISREVIEFLKVALACEVDEGYGMTETCATTTKSWPWDAGASGTTGPPGPAVEVKLVSVPAMNYTAEDKPNPRGELCVRGPIIFKGYYKDEKNTKEAIDDEGWLHTGDVAEIDPAGRVKIIDRVKKVENTYGSCPTVQQIYVHGDSLQSYLLGIVVPDPVQLTEIVRGVTGEALSPENLQALEKMCRDDRVKRRILDILVQQARKNGLKGFETIKRIHVTMHPFSVEEGTLTPTLKIRRRDAMKKFEKEIEELYALGEPSSSSVAKL</sequence>
<dbReference type="InterPro" id="IPR020845">
    <property type="entry name" value="AMP-binding_CS"/>
</dbReference>
<dbReference type="Pfam" id="PF00501">
    <property type="entry name" value="AMP-binding"/>
    <property type="match status" value="1"/>
</dbReference>
<comment type="caution">
    <text evidence="4">The sequence shown here is derived from an EMBL/GenBank/DDBJ whole genome shotgun (WGS) entry which is preliminary data.</text>
</comment>
<dbReference type="SUPFAM" id="SSF56801">
    <property type="entry name" value="Acetyl-CoA synthetase-like"/>
    <property type="match status" value="1"/>
</dbReference>
<dbReference type="GO" id="GO:0016020">
    <property type="term" value="C:membrane"/>
    <property type="evidence" value="ECO:0007669"/>
    <property type="project" value="TreeGrafter"/>
</dbReference>
<evidence type="ECO:0000313" key="4">
    <source>
        <dbReference type="EMBL" id="TRM62709.1"/>
    </source>
</evidence>
<dbReference type="GO" id="GO:0005783">
    <property type="term" value="C:endoplasmic reticulum"/>
    <property type="evidence" value="ECO:0007669"/>
    <property type="project" value="TreeGrafter"/>
</dbReference>
<evidence type="ECO:0000256" key="1">
    <source>
        <dbReference type="ARBA" id="ARBA00022741"/>
    </source>
</evidence>
<dbReference type="PROSITE" id="PS00455">
    <property type="entry name" value="AMP_BINDING"/>
    <property type="match status" value="1"/>
</dbReference>
<dbReference type="Proteomes" id="UP000320762">
    <property type="component" value="Unassembled WGS sequence"/>
</dbReference>
<evidence type="ECO:0000256" key="2">
    <source>
        <dbReference type="ARBA" id="ARBA00022840"/>
    </source>
</evidence>
<protein>
    <recommendedName>
        <fullName evidence="3">AMP-dependent synthetase/ligase domain-containing protein</fullName>
    </recommendedName>
</protein>
<proteinExistence type="predicted"/>
<keyword evidence="2" id="KW-0067">ATP-binding</keyword>
<dbReference type="Gene3D" id="3.40.50.12780">
    <property type="entry name" value="N-terminal domain of ligase-like"/>
    <property type="match status" value="1"/>
</dbReference>
<gene>
    <name evidence="4" type="ORF">BD626DRAFT_498195</name>
</gene>
<organism evidence="4 5">
    <name type="scientific">Schizophyllum amplum</name>
    <dbReference type="NCBI Taxonomy" id="97359"/>
    <lineage>
        <taxon>Eukaryota</taxon>
        <taxon>Fungi</taxon>
        <taxon>Dikarya</taxon>
        <taxon>Basidiomycota</taxon>
        <taxon>Agaricomycotina</taxon>
        <taxon>Agaricomycetes</taxon>
        <taxon>Agaricomycetidae</taxon>
        <taxon>Agaricales</taxon>
        <taxon>Schizophyllaceae</taxon>
        <taxon>Schizophyllum</taxon>
    </lineage>
</organism>
<dbReference type="OrthoDB" id="1700726at2759"/>
<dbReference type="PANTHER" id="PTHR43272:SF33">
    <property type="entry name" value="AMP-BINDING DOMAIN-CONTAINING PROTEIN-RELATED"/>
    <property type="match status" value="1"/>
</dbReference>
<keyword evidence="1" id="KW-0547">Nucleotide-binding</keyword>
<dbReference type="STRING" id="97359.A0A550CD57"/>
<name>A0A550CD57_9AGAR</name>
<accession>A0A550CD57</accession>
<evidence type="ECO:0000259" key="3">
    <source>
        <dbReference type="Pfam" id="PF00501"/>
    </source>
</evidence>
<dbReference type="AlphaFoldDB" id="A0A550CD57"/>
<dbReference type="InterPro" id="IPR042099">
    <property type="entry name" value="ANL_N_sf"/>
</dbReference>
<dbReference type="InterPro" id="IPR000873">
    <property type="entry name" value="AMP-dep_synth/lig_dom"/>
</dbReference>
<dbReference type="PANTHER" id="PTHR43272">
    <property type="entry name" value="LONG-CHAIN-FATTY-ACID--COA LIGASE"/>
    <property type="match status" value="1"/>
</dbReference>
<dbReference type="GO" id="GO:0005524">
    <property type="term" value="F:ATP binding"/>
    <property type="evidence" value="ECO:0007669"/>
    <property type="project" value="UniProtKB-KW"/>
</dbReference>